<evidence type="ECO:0000256" key="2">
    <source>
        <dbReference type="ARBA" id="ARBA00007127"/>
    </source>
</evidence>
<gene>
    <name evidence="11" type="ORF">QTG54_012797</name>
</gene>
<keyword evidence="8 9" id="KW-0472">Membrane</keyword>
<feature type="compositionally biased region" description="Low complexity" evidence="10">
    <location>
        <begin position="263"/>
        <end position="272"/>
    </location>
</feature>
<dbReference type="PANTHER" id="PTHR31187">
    <property type="match status" value="1"/>
</dbReference>
<feature type="transmembrane region" description="Helical" evidence="9">
    <location>
        <begin position="393"/>
        <end position="412"/>
    </location>
</feature>
<organism evidence="11 12">
    <name type="scientific">Skeletonema marinoi</name>
    <dbReference type="NCBI Taxonomy" id="267567"/>
    <lineage>
        <taxon>Eukaryota</taxon>
        <taxon>Sar</taxon>
        <taxon>Stramenopiles</taxon>
        <taxon>Ochrophyta</taxon>
        <taxon>Bacillariophyta</taxon>
        <taxon>Coscinodiscophyceae</taxon>
        <taxon>Thalassiosirophycidae</taxon>
        <taxon>Thalassiosirales</taxon>
        <taxon>Skeletonemataceae</taxon>
        <taxon>Skeletonema</taxon>
        <taxon>Skeletonema marinoi-dohrnii complex</taxon>
    </lineage>
</organism>
<feature type="transmembrane region" description="Helical" evidence="9">
    <location>
        <begin position="104"/>
        <end position="125"/>
    </location>
</feature>
<dbReference type="AlphaFoldDB" id="A0AAD8Y0W9"/>
<keyword evidence="3 9" id="KW-0813">Transport</keyword>
<evidence type="ECO:0000313" key="12">
    <source>
        <dbReference type="Proteomes" id="UP001224775"/>
    </source>
</evidence>
<evidence type="ECO:0000256" key="10">
    <source>
        <dbReference type="SAM" id="MobiDB-lite"/>
    </source>
</evidence>
<evidence type="ECO:0000256" key="9">
    <source>
        <dbReference type="RuleBase" id="RU363121"/>
    </source>
</evidence>
<evidence type="ECO:0000256" key="6">
    <source>
        <dbReference type="ARBA" id="ARBA00022840"/>
    </source>
</evidence>
<dbReference type="Proteomes" id="UP001224775">
    <property type="component" value="Unassembled WGS sequence"/>
</dbReference>
<dbReference type="InterPro" id="IPR004667">
    <property type="entry name" value="ADP_ATP_car_bac_type"/>
</dbReference>
<name>A0AAD8Y0W9_9STRA</name>
<feature type="transmembrane region" description="Helical" evidence="9">
    <location>
        <begin position="206"/>
        <end position="227"/>
    </location>
</feature>
<proteinExistence type="inferred from homology"/>
<dbReference type="GO" id="GO:0016020">
    <property type="term" value="C:membrane"/>
    <property type="evidence" value="ECO:0007669"/>
    <property type="project" value="UniProtKB-SubCell"/>
</dbReference>
<keyword evidence="5 9" id="KW-0547">Nucleotide-binding</keyword>
<dbReference type="SUPFAM" id="SSF103473">
    <property type="entry name" value="MFS general substrate transporter"/>
    <property type="match status" value="1"/>
</dbReference>
<dbReference type="Pfam" id="PF03219">
    <property type="entry name" value="TLC"/>
    <property type="match status" value="1"/>
</dbReference>
<keyword evidence="6 9" id="KW-0067">ATP-binding</keyword>
<feature type="transmembrane region" description="Helical" evidence="9">
    <location>
        <begin position="137"/>
        <end position="160"/>
    </location>
</feature>
<evidence type="ECO:0000256" key="8">
    <source>
        <dbReference type="ARBA" id="ARBA00023136"/>
    </source>
</evidence>
<comment type="similarity">
    <text evidence="2 9">Belongs to the ADP/ATP translocase tlc family.</text>
</comment>
<dbReference type="InterPro" id="IPR036259">
    <property type="entry name" value="MFS_trans_sf"/>
</dbReference>
<evidence type="ECO:0000256" key="3">
    <source>
        <dbReference type="ARBA" id="ARBA00022448"/>
    </source>
</evidence>
<sequence>MLTPTKGPGSTALSAAARSIMNSPLLESPKAKSGVAMASAMALHFAGYELARGSNMALFTSSSLGFGSSSGGYYPLAMACASPLSMFLLLSYTRQLDRKGPRRALRSTTLLCISALTISGIAMATMQHNELLGNIKILSLPISQIIVWASFVFQNSYAHLLYAQQWSFLGSIFTPTEAGKYYSYVAGLSSIVSMIAGTSVSRLVEWIGLGGLLGLAAASLTATLLLADWAYSTAEKHGFDPSREIQKQKKSKTQSKLQDEKQSQSTSQSTDASTEEKPNKTLLHQIREGISLFRRVPTLGALFFETLCFQSLSTILSTCFVMELNSSVPNDNERASWTGNLYATSNGLSTIFQFFLLPVLTQRMEPKHLWRLMPLLPLICGMVRMIPSLFPGALVSSSSSALYLVAISLLTAKTMDYSLRNVLAELIYVPLDFESRYVGKEIIAVFANRFGKSGMALILSGLNFIRGGSSGGGLSGLALAISFGWWGSALSLSSLIPSKQEAERMVAERDRKED</sequence>
<dbReference type="PANTHER" id="PTHR31187:SF1">
    <property type="entry name" value="ADP,ATP CARRIER PROTEIN 1"/>
    <property type="match status" value="1"/>
</dbReference>
<keyword evidence="4 9" id="KW-0812">Transmembrane</keyword>
<dbReference type="GO" id="GO:0005471">
    <property type="term" value="F:ATP:ADP antiporter activity"/>
    <property type="evidence" value="ECO:0007669"/>
    <property type="project" value="InterPro"/>
</dbReference>
<evidence type="ECO:0000256" key="5">
    <source>
        <dbReference type="ARBA" id="ARBA00022741"/>
    </source>
</evidence>
<evidence type="ECO:0000256" key="4">
    <source>
        <dbReference type="ARBA" id="ARBA00022692"/>
    </source>
</evidence>
<protein>
    <recommendedName>
        <fullName evidence="9">ADP,ATP carrier protein</fullName>
    </recommendedName>
</protein>
<dbReference type="EMBL" id="JATAAI010000028">
    <property type="protein sequence ID" value="KAK1736775.1"/>
    <property type="molecule type" value="Genomic_DNA"/>
</dbReference>
<evidence type="ECO:0000313" key="11">
    <source>
        <dbReference type="EMBL" id="KAK1736775.1"/>
    </source>
</evidence>
<feature type="transmembrane region" description="Helical" evidence="9">
    <location>
        <begin position="72"/>
        <end position="92"/>
    </location>
</feature>
<keyword evidence="12" id="KW-1185">Reference proteome</keyword>
<feature type="transmembrane region" description="Helical" evidence="9">
    <location>
        <begin position="477"/>
        <end position="496"/>
    </location>
</feature>
<feature type="transmembrane region" description="Helical" evidence="9">
    <location>
        <begin position="181"/>
        <end position="200"/>
    </location>
</feature>
<accession>A0AAD8Y0W9</accession>
<comment type="subcellular location">
    <subcellularLocation>
        <location evidence="1 9">Membrane</location>
        <topology evidence="1 9">Multi-pass membrane protein</topology>
    </subcellularLocation>
</comment>
<evidence type="ECO:0000256" key="1">
    <source>
        <dbReference type="ARBA" id="ARBA00004141"/>
    </source>
</evidence>
<evidence type="ECO:0000256" key="7">
    <source>
        <dbReference type="ARBA" id="ARBA00022989"/>
    </source>
</evidence>
<comment type="caution">
    <text evidence="11">The sequence shown here is derived from an EMBL/GenBank/DDBJ whole genome shotgun (WGS) entry which is preliminary data.</text>
</comment>
<keyword evidence="7 9" id="KW-1133">Transmembrane helix</keyword>
<feature type="region of interest" description="Disordered" evidence="10">
    <location>
        <begin position="240"/>
        <end position="278"/>
    </location>
</feature>
<reference evidence="11" key="1">
    <citation type="submission" date="2023-06" db="EMBL/GenBank/DDBJ databases">
        <title>Survivors Of The Sea: Transcriptome response of Skeletonema marinoi to long-term dormancy.</title>
        <authorList>
            <person name="Pinder M.I.M."/>
            <person name="Kourtchenko O."/>
            <person name="Robertson E.K."/>
            <person name="Larsson T."/>
            <person name="Maumus F."/>
            <person name="Osuna-Cruz C.M."/>
            <person name="Vancaester E."/>
            <person name="Stenow R."/>
            <person name="Vandepoele K."/>
            <person name="Ploug H."/>
            <person name="Bruchert V."/>
            <person name="Godhe A."/>
            <person name="Topel M."/>
        </authorList>
    </citation>
    <scope>NUCLEOTIDE SEQUENCE</scope>
    <source>
        <strain evidence="11">R05AC</strain>
    </source>
</reference>
<dbReference type="GO" id="GO:0005524">
    <property type="term" value="F:ATP binding"/>
    <property type="evidence" value="ECO:0007669"/>
    <property type="project" value="UniProtKB-KW"/>
</dbReference>